<evidence type="ECO:0000256" key="1">
    <source>
        <dbReference type="SAM" id="MobiDB-lite"/>
    </source>
</evidence>
<gene>
    <name evidence="2" type="ORF">ADICEAN_02633</name>
</gene>
<proteinExistence type="predicted"/>
<dbReference type="eggNOG" id="COG0781">
    <property type="taxonomic scope" value="Bacteria"/>
</dbReference>
<dbReference type="PATRIC" id="fig|1279009.4.peg.2668"/>
<reference evidence="2 3" key="1">
    <citation type="journal article" date="2013" name="Genome Announc.">
        <title>Draft Genome Sequence of Cesiribacter andamanensis Strain AMV16T, Isolated from a Soil Sample from a Mud Volcano in the Andaman Islands, India.</title>
        <authorList>
            <person name="Shivaji S."/>
            <person name="Ara S."/>
            <person name="Begum Z."/>
            <person name="Srinivas T.N."/>
            <person name="Singh A."/>
            <person name="Kumar Pinnaka A."/>
        </authorList>
    </citation>
    <scope>NUCLEOTIDE SEQUENCE [LARGE SCALE GENOMIC DNA]</scope>
    <source>
        <strain evidence="2 3">AMV16</strain>
    </source>
</reference>
<dbReference type="Proteomes" id="UP000011910">
    <property type="component" value="Unassembled WGS sequence"/>
</dbReference>
<keyword evidence="3" id="KW-1185">Reference proteome</keyword>
<name>M7N0M2_9BACT</name>
<evidence type="ECO:0000313" key="2">
    <source>
        <dbReference type="EMBL" id="EMR02238.1"/>
    </source>
</evidence>
<accession>M7N0M2</accession>
<evidence type="ECO:0000313" key="3">
    <source>
        <dbReference type="Proteomes" id="UP000011910"/>
    </source>
</evidence>
<sequence length="282" mass="32677">MLNRRYLRIKAMQNIFAFLQCRQSNYHLALDQIREQFAPDLNSMEVQDPVKLQENRKAASDLFIKSHEERKLQGADAYTAEQAAAAQNALTYYNKLVQQDGDRLRKNMVVEAEALAGRYLKFLLLLLELRRYAAAERERRLETGRRAGPDEKNWLANKVLDRLEQNKLLQTEAIRQNLNWNGEEEFIRQLYRDVLLQDEAFLAYLKADAPDFEADRTLVQHLVKKVFFKHELVEGMMEGQDMYWSENRDVLKSMVQRTIKEMEESSEGGGCGAGRAIGELGG</sequence>
<feature type="compositionally biased region" description="Gly residues" evidence="1">
    <location>
        <begin position="267"/>
        <end position="282"/>
    </location>
</feature>
<dbReference type="STRING" id="1279009.ADICEAN_02633"/>
<protein>
    <submittedName>
        <fullName evidence="2">Uncharacterized protein</fullName>
    </submittedName>
</protein>
<dbReference type="AlphaFoldDB" id="M7N0M2"/>
<comment type="caution">
    <text evidence="2">The sequence shown here is derived from an EMBL/GenBank/DDBJ whole genome shotgun (WGS) entry which is preliminary data.</text>
</comment>
<dbReference type="EMBL" id="AODQ01000067">
    <property type="protein sequence ID" value="EMR02238.1"/>
    <property type="molecule type" value="Genomic_DNA"/>
</dbReference>
<feature type="region of interest" description="Disordered" evidence="1">
    <location>
        <begin position="262"/>
        <end position="282"/>
    </location>
</feature>
<organism evidence="2 3">
    <name type="scientific">Cesiribacter andamanensis AMV16</name>
    <dbReference type="NCBI Taxonomy" id="1279009"/>
    <lineage>
        <taxon>Bacteria</taxon>
        <taxon>Pseudomonadati</taxon>
        <taxon>Bacteroidota</taxon>
        <taxon>Cytophagia</taxon>
        <taxon>Cytophagales</taxon>
        <taxon>Cesiribacteraceae</taxon>
        <taxon>Cesiribacter</taxon>
    </lineage>
</organism>